<comment type="caution">
    <text evidence="1">The sequence shown here is derived from an EMBL/GenBank/DDBJ whole genome shotgun (WGS) entry which is preliminary data.</text>
</comment>
<dbReference type="Gene3D" id="1.10.10.370">
    <property type="entry name" value="DsrC-like protein, C-terminal domain"/>
    <property type="match status" value="1"/>
</dbReference>
<accession>A0A7V3J9C3</accession>
<dbReference type="AlphaFoldDB" id="A0A7V3J9C3"/>
<dbReference type="InterPro" id="IPR042072">
    <property type="entry name" value="DsrC-like_C"/>
</dbReference>
<proteinExistence type="predicted"/>
<reference evidence="1" key="1">
    <citation type="journal article" date="2020" name="mSystems">
        <title>Genome- and Community-Level Interaction Insights into Carbon Utilization and Element Cycling Functions of Hydrothermarchaeota in Hydrothermal Sediment.</title>
        <authorList>
            <person name="Zhou Z."/>
            <person name="Liu Y."/>
            <person name="Xu W."/>
            <person name="Pan J."/>
            <person name="Luo Z.H."/>
            <person name="Li M."/>
        </authorList>
    </citation>
    <scope>NUCLEOTIDE SEQUENCE [LARGE SCALE GENOMIC DNA]</scope>
    <source>
        <strain evidence="1">SpSt-757</strain>
    </source>
</reference>
<gene>
    <name evidence="1" type="ORF">ENV41_00795</name>
</gene>
<organism evidence="1">
    <name type="scientific">candidate division CPR3 bacterium</name>
    <dbReference type="NCBI Taxonomy" id="2268181"/>
    <lineage>
        <taxon>Bacteria</taxon>
        <taxon>Bacteria division CPR3</taxon>
    </lineage>
</organism>
<dbReference type="InterPro" id="IPR025526">
    <property type="entry name" value="DsrC-like_dom_sf"/>
</dbReference>
<dbReference type="EMBL" id="DTGG01000024">
    <property type="protein sequence ID" value="HFZ08659.1"/>
    <property type="molecule type" value="Genomic_DNA"/>
</dbReference>
<evidence type="ECO:0000313" key="1">
    <source>
        <dbReference type="EMBL" id="HFZ08659.1"/>
    </source>
</evidence>
<protein>
    <submittedName>
        <fullName evidence="1">Uncharacterized protein</fullName>
    </submittedName>
</protein>
<dbReference type="SUPFAM" id="SSF69721">
    <property type="entry name" value="DsrC, the gamma subunit of dissimilatory sulfite reductase"/>
    <property type="match status" value="1"/>
</dbReference>
<name>A0A7V3J9C3_UNCC3</name>
<sequence length="90" mass="10397">MNIVDKTIVKAQEEGFLLQEEHIAVIRDVLCFYEKYKFLPRLSRVCSIVKKTPAQLWEMFAGDPLGKIVKWSEIDTGVLARDCGRRKRNG</sequence>